<gene>
    <name evidence="2" type="ORF">Ade02nite_34500</name>
</gene>
<dbReference type="Pfam" id="PF01909">
    <property type="entry name" value="NTP_transf_2"/>
    <property type="match status" value="1"/>
</dbReference>
<evidence type="ECO:0000313" key="3">
    <source>
        <dbReference type="Proteomes" id="UP000609879"/>
    </source>
</evidence>
<dbReference type="InterPro" id="IPR002934">
    <property type="entry name" value="Polymerase_NTP_transf_dom"/>
</dbReference>
<reference evidence="2 3" key="1">
    <citation type="submission" date="2021-01" db="EMBL/GenBank/DDBJ databases">
        <title>Whole genome shotgun sequence of Actinoplanes deccanensis NBRC 13994.</title>
        <authorList>
            <person name="Komaki H."/>
            <person name="Tamura T."/>
        </authorList>
    </citation>
    <scope>NUCLEOTIDE SEQUENCE [LARGE SCALE GENOMIC DNA]</scope>
    <source>
        <strain evidence="2 3">NBRC 13994</strain>
    </source>
</reference>
<evidence type="ECO:0000313" key="2">
    <source>
        <dbReference type="EMBL" id="GID74809.1"/>
    </source>
</evidence>
<comment type="caution">
    <text evidence="2">The sequence shown here is derived from an EMBL/GenBank/DDBJ whole genome shotgun (WGS) entry which is preliminary data.</text>
</comment>
<dbReference type="Proteomes" id="UP000609879">
    <property type="component" value="Unassembled WGS sequence"/>
</dbReference>
<accession>A0ABQ3Y489</accession>
<keyword evidence="3" id="KW-1185">Reference proteome</keyword>
<feature type="domain" description="Polymerase nucleotidyl transferase" evidence="1">
    <location>
        <begin position="16"/>
        <end position="59"/>
    </location>
</feature>
<dbReference type="SUPFAM" id="SSF81301">
    <property type="entry name" value="Nucleotidyltransferase"/>
    <property type="match status" value="1"/>
</dbReference>
<evidence type="ECO:0000259" key="1">
    <source>
        <dbReference type="Pfam" id="PF01909"/>
    </source>
</evidence>
<protein>
    <recommendedName>
        <fullName evidence="1">Polymerase nucleotidyl transferase domain-containing protein</fullName>
    </recommendedName>
</protein>
<proteinExistence type="predicted"/>
<dbReference type="EMBL" id="BOMI01000065">
    <property type="protein sequence ID" value="GID74809.1"/>
    <property type="molecule type" value="Genomic_DNA"/>
</dbReference>
<sequence>MIEEVTHRYLALADERLPGFVTGLYVVGSAAIGAWQPGVSDVDTVVLTSREAAEKDLAVLAEIHTEMGRPYFDGVYLSPALAAVWPDDRRPVPFAVSGKLVTDRPCGELTPVVWLVLQRYGIAIRGAADPGVRVDLGNLRLYLLDNLRTFWRNQAAQIDEYLAGGGDEPLDPEIVTFHVLGPARLHYTLAHGDIVSKSGAGDYLARLFPEYAGLAARAVRWRAGEPQEFTRADLAMTASAVNAVAEDADRRFG</sequence>
<dbReference type="InterPro" id="IPR043519">
    <property type="entry name" value="NT_sf"/>
</dbReference>
<name>A0ABQ3Y489_9ACTN</name>
<organism evidence="2 3">
    <name type="scientific">Paractinoplanes deccanensis</name>
    <dbReference type="NCBI Taxonomy" id="113561"/>
    <lineage>
        <taxon>Bacteria</taxon>
        <taxon>Bacillati</taxon>
        <taxon>Actinomycetota</taxon>
        <taxon>Actinomycetes</taxon>
        <taxon>Micromonosporales</taxon>
        <taxon>Micromonosporaceae</taxon>
        <taxon>Paractinoplanes</taxon>
    </lineage>
</organism>
<dbReference type="RefSeq" id="WP_203763780.1">
    <property type="nucleotide sequence ID" value="NZ_BAAABO010000012.1"/>
</dbReference>